<feature type="compositionally biased region" description="Low complexity" evidence="4">
    <location>
        <begin position="38"/>
        <end position="47"/>
    </location>
</feature>
<dbReference type="CDD" id="cd00063">
    <property type="entry name" value="FN3"/>
    <property type="match status" value="1"/>
</dbReference>
<feature type="domain" description="Ig-like" evidence="6">
    <location>
        <begin position="384"/>
        <end position="476"/>
    </location>
</feature>
<proteinExistence type="predicted"/>
<evidence type="ECO:0000256" key="3">
    <source>
        <dbReference type="ARBA" id="ARBA00023157"/>
    </source>
</evidence>
<feature type="compositionally biased region" description="Low complexity" evidence="4">
    <location>
        <begin position="827"/>
        <end position="844"/>
    </location>
</feature>
<dbReference type="PANTHER" id="PTHR23278">
    <property type="entry name" value="SIDESTEP PROTEIN"/>
    <property type="match status" value="1"/>
</dbReference>
<feature type="region of interest" description="Disordered" evidence="4">
    <location>
        <begin position="812"/>
        <end position="875"/>
    </location>
</feature>
<dbReference type="InterPro" id="IPR007110">
    <property type="entry name" value="Ig-like_dom"/>
</dbReference>
<dbReference type="InterPro" id="IPR003599">
    <property type="entry name" value="Ig_sub"/>
</dbReference>
<dbReference type="InterPro" id="IPR013162">
    <property type="entry name" value="CD80_C2-set"/>
</dbReference>
<feature type="transmembrane region" description="Helical" evidence="5">
    <location>
        <begin position="701"/>
        <end position="729"/>
    </location>
</feature>
<dbReference type="GO" id="GO:0016020">
    <property type="term" value="C:membrane"/>
    <property type="evidence" value="ECO:0007669"/>
    <property type="project" value="UniProtKB-SubCell"/>
</dbReference>
<evidence type="ECO:0000259" key="7">
    <source>
        <dbReference type="PROSITE" id="PS50853"/>
    </source>
</evidence>
<dbReference type="PROSITE" id="PS50835">
    <property type="entry name" value="IG_LIKE"/>
    <property type="match status" value="4"/>
</dbReference>
<dbReference type="SUPFAM" id="SSF48726">
    <property type="entry name" value="Immunoglobulin"/>
    <property type="match status" value="5"/>
</dbReference>
<feature type="compositionally biased region" description="Basic and acidic residues" evidence="4">
    <location>
        <begin position="628"/>
        <end position="638"/>
    </location>
</feature>
<evidence type="ECO:0000256" key="4">
    <source>
        <dbReference type="SAM" id="MobiDB-lite"/>
    </source>
</evidence>
<name>A0AAW0UH65_SCYPA</name>
<evidence type="ECO:0000313" key="9">
    <source>
        <dbReference type="Proteomes" id="UP001487740"/>
    </source>
</evidence>
<gene>
    <name evidence="8" type="ORF">O3P69_004315</name>
</gene>
<dbReference type="Pfam" id="PF00041">
    <property type="entry name" value="fn3"/>
    <property type="match status" value="1"/>
</dbReference>
<keyword evidence="2 5" id="KW-0472">Membrane</keyword>
<comment type="subcellular location">
    <subcellularLocation>
        <location evidence="1">Membrane</location>
        <topology evidence="1">Single-pass membrane protein</topology>
    </subcellularLocation>
</comment>
<dbReference type="InterPro" id="IPR036179">
    <property type="entry name" value="Ig-like_dom_sf"/>
</dbReference>
<evidence type="ECO:0000259" key="6">
    <source>
        <dbReference type="PROSITE" id="PS50835"/>
    </source>
</evidence>
<feature type="compositionally biased region" description="Polar residues" evidence="4">
    <location>
        <begin position="812"/>
        <end position="823"/>
    </location>
</feature>
<dbReference type="EMBL" id="JARAKH010000012">
    <property type="protein sequence ID" value="KAK8399151.1"/>
    <property type="molecule type" value="Genomic_DNA"/>
</dbReference>
<dbReference type="AlphaFoldDB" id="A0AAW0UH65"/>
<keyword evidence="9" id="KW-1185">Reference proteome</keyword>
<reference evidence="8 9" key="1">
    <citation type="submission" date="2023-03" db="EMBL/GenBank/DDBJ databases">
        <title>High-quality genome of Scylla paramamosain provides insights in environmental adaptation.</title>
        <authorList>
            <person name="Zhang L."/>
        </authorList>
    </citation>
    <scope>NUCLEOTIDE SEQUENCE [LARGE SCALE GENOMIC DNA]</scope>
    <source>
        <strain evidence="8">LZ_2023a</strain>
        <tissue evidence="8">Muscle</tissue>
    </source>
</reference>
<accession>A0AAW0UH65</accession>
<dbReference type="SMART" id="SM00060">
    <property type="entry name" value="FN3"/>
    <property type="match status" value="1"/>
</dbReference>
<keyword evidence="5" id="KW-0812">Transmembrane</keyword>
<evidence type="ECO:0000313" key="8">
    <source>
        <dbReference type="EMBL" id="KAK8399151.1"/>
    </source>
</evidence>
<feature type="compositionally biased region" description="Basic and acidic residues" evidence="4">
    <location>
        <begin position="737"/>
        <end position="746"/>
    </location>
</feature>
<feature type="region of interest" description="Disordered" evidence="4">
    <location>
        <begin position="26"/>
        <end position="47"/>
    </location>
</feature>
<dbReference type="Proteomes" id="UP001487740">
    <property type="component" value="Unassembled WGS sequence"/>
</dbReference>
<dbReference type="Pfam" id="PF13927">
    <property type="entry name" value="Ig_3"/>
    <property type="match status" value="1"/>
</dbReference>
<dbReference type="SMART" id="SM00408">
    <property type="entry name" value="IGc2"/>
    <property type="match status" value="3"/>
</dbReference>
<protein>
    <recommendedName>
        <fullName evidence="10">Nephrin</fullName>
    </recommendedName>
</protein>
<feature type="region of interest" description="Disordered" evidence="4">
    <location>
        <begin position="619"/>
        <end position="641"/>
    </location>
</feature>
<organism evidence="8 9">
    <name type="scientific">Scylla paramamosain</name>
    <name type="common">Mud crab</name>
    <dbReference type="NCBI Taxonomy" id="85552"/>
    <lineage>
        <taxon>Eukaryota</taxon>
        <taxon>Metazoa</taxon>
        <taxon>Ecdysozoa</taxon>
        <taxon>Arthropoda</taxon>
        <taxon>Crustacea</taxon>
        <taxon>Multicrustacea</taxon>
        <taxon>Malacostraca</taxon>
        <taxon>Eumalacostraca</taxon>
        <taxon>Eucarida</taxon>
        <taxon>Decapoda</taxon>
        <taxon>Pleocyemata</taxon>
        <taxon>Brachyura</taxon>
        <taxon>Eubrachyura</taxon>
        <taxon>Portunoidea</taxon>
        <taxon>Portunidae</taxon>
        <taxon>Portuninae</taxon>
        <taxon>Scylla</taxon>
    </lineage>
</organism>
<dbReference type="CDD" id="cd00096">
    <property type="entry name" value="Ig"/>
    <property type="match status" value="1"/>
</dbReference>
<evidence type="ECO:0000256" key="1">
    <source>
        <dbReference type="ARBA" id="ARBA00004167"/>
    </source>
</evidence>
<dbReference type="InterPro" id="IPR013783">
    <property type="entry name" value="Ig-like_fold"/>
</dbReference>
<evidence type="ECO:0000256" key="5">
    <source>
        <dbReference type="SAM" id="Phobius"/>
    </source>
</evidence>
<dbReference type="InterPro" id="IPR036116">
    <property type="entry name" value="FN3_sf"/>
</dbReference>
<dbReference type="PROSITE" id="PS50853">
    <property type="entry name" value="FN3"/>
    <property type="match status" value="1"/>
</dbReference>
<dbReference type="Gene3D" id="2.60.40.10">
    <property type="entry name" value="Immunoglobulins"/>
    <property type="match status" value="6"/>
</dbReference>
<dbReference type="SMART" id="SM00409">
    <property type="entry name" value="IG"/>
    <property type="match status" value="4"/>
</dbReference>
<dbReference type="SUPFAM" id="SSF49265">
    <property type="entry name" value="Fibronectin type III"/>
    <property type="match status" value="1"/>
</dbReference>
<feature type="domain" description="Ig-like" evidence="6">
    <location>
        <begin position="191"/>
        <end position="279"/>
    </location>
</feature>
<comment type="caution">
    <text evidence="8">The sequence shown here is derived from an EMBL/GenBank/DDBJ whole genome shotgun (WGS) entry which is preliminary data.</text>
</comment>
<dbReference type="InterPro" id="IPR003598">
    <property type="entry name" value="Ig_sub2"/>
</dbReference>
<sequence length="875" mass="95281">MTSRGQEVDKWWMVSEDEREWMRGGMVDDQRGHGKVQNTTTTNTTTRNATRTRDLAALRSPWHTLGASYTLESGGPLSVVFAVEGGRVLLPCDVSPPVPTDATILVLFYHGATGTPIYSIDGRSGLIEGGRHWQDKDMLGTRAYFDMSSEPPGLVLQPVNASDHAEYRCRVDFRSSPTRNVRVQLEVIVPPKKIRILNEEGLEVSGVIGPYPLGASLTLICQVDTGRPRPTLSWFFEEKLLDDVVEVRRGEVTSNTLHLPSLDRDYLYRVLTCQASNSNLSVPVAATVTLDMSFPPLDRGQRYAIVCESSGSRPSATITWWKNGMMMTDTKNQIFNEGNVSRSTLYLTPSLADDDVYVSCRAKNPLVPNAVLEDSRKLNVHYTPRLSLAAGLNLDMEDIKEGDDVYFECGIKANPPVFKVQWYHNGEELNHNVSAGLIQSNQSLVLQQVTRRSSGQYTCSATNLHGIGSSNAVQLSVKFAPTCRPGQKAVYGVGKHEELNVTCSVEAHPEPASFRWAFNSSSEVVDIPSTKFWVVGNGKSQASYTPRTHLDYGSLLCWANNEVGRQQEPCIYHIIHASSPEPVNNCTVQNVSSTSASVRCQAGWDGGLAQTFTLSVTPARASAPNSGTRDDEGKKEAAPRVLANTSTSPKPEFYLTGLEPGTKYVLTIMGVNKKGESEPMRLAIFTLKDVAEKRTSPGAGVLAFTPILAVLLGVVVSLILMALVIALVVRSRRPRDNRKQEVKMVYDKGASGSTTAPLRGATAADDEDLSSTAGAAANEDSNPDVIPVNDDHQVKELQTHTYTAEALPMTELQQRHQQLQKSPPTSPASSQHLSSPQQQQQQLAGAAEYLQGHDGSFYINPGKSDASEGHAGGAA</sequence>
<feature type="domain" description="Fibronectin type-III" evidence="7">
    <location>
        <begin position="579"/>
        <end position="690"/>
    </location>
</feature>
<dbReference type="InterPro" id="IPR003961">
    <property type="entry name" value="FN3_dom"/>
</dbReference>
<evidence type="ECO:0000256" key="2">
    <source>
        <dbReference type="ARBA" id="ARBA00023136"/>
    </source>
</evidence>
<evidence type="ECO:0008006" key="10">
    <source>
        <dbReference type="Google" id="ProtNLM"/>
    </source>
</evidence>
<dbReference type="Pfam" id="PF08205">
    <property type="entry name" value="C2-set_2"/>
    <property type="match status" value="1"/>
</dbReference>
<keyword evidence="5" id="KW-1133">Transmembrane helix</keyword>
<dbReference type="PANTHER" id="PTHR23278:SF19">
    <property type="entry name" value="OBSCURIN"/>
    <property type="match status" value="1"/>
</dbReference>
<feature type="domain" description="Ig-like" evidence="6">
    <location>
        <begin position="481"/>
        <end position="561"/>
    </location>
</feature>
<feature type="region of interest" description="Disordered" evidence="4">
    <location>
        <begin position="736"/>
        <end position="788"/>
    </location>
</feature>
<keyword evidence="3" id="KW-1015">Disulfide bond</keyword>
<feature type="domain" description="Ig-like" evidence="6">
    <location>
        <begin position="283"/>
        <end position="379"/>
    </location>
</feature>